<dbReference type="Proteomes" id="UP000053593">
    <property type="component" value="Unassembled WGS sequence"/>
</dbReference>
<dbReference type="EMBL" id="KN834770">
    <property type="protein sequence ID" value="KIK61650.1"/>
    <property type="molecule type" value="Genomic_DNA"/>
</dbReference>
<evidence type="ECO:0000313" key="2">
    <source>
        <dbReference type="Proteomes" id="UP000053593"/>
    </source>
</evidence>
<organism evidence="1 2">
    <name type="scientific">Collybiopsis luxurians FD-317 M1</name>
    <dbReference type="NCBI Taxonomy" id="944289"/>
    <lineage>
        <taxon>Eukaryota</taxon>
        <taxon>Fungi</taxon>
        <taxon>Dikarya</taxon>
        <taxon>Basidiomycota</taxon>
        <taxon>Agaricomycotina</taxon>
        <taxon>Agaricomycetes</taxon>
        <taxon>Agaricomycetidae</taxon>
        <taxon>Agaricales</taxon>
        <taxon>Marasmiineae</taxon>
        <taxon>Omphalotaceae</taxon>
        <taxon>Collybiopsis</taxon>
        <taxon>Collybiopsis luxurians</taxon>
    </lineage>
</organism>
<reference evidence="1 2" key="1">
    <citation type="submission" date="2014-04" db="EMBL/GenBank/DDBJ databases">
        <title>Evolutionary Origins and Diversification of the Mycorrhizal Mutualists.</title>
        <authorList>
            <consortium name="DOE Joint Genome Institute"/>
            <consortium name="Mycorrhizal Genomics Consortium"/>
            <person name="Kohler A."/>
            <person name="Kuo A."/>
            <person name="Nagy L.G."/>
            <person name="Floudas D."/>
            <person name="Copeland A."/>
            <person name="Barry K.W."/>
            <person name="Cichocki N."/>
            <person name="Veneault-Fourrey C."/>
            <person name="LaButti K."/>
            <person name="Lindquist E.A."/>
            <person name="Lipzen A."/>
            <person name="Lundell T."/>
            <person name="Morin E."/>
            <person name="Murat C."/>
            <person name="Riley R."/>
            <person name="Ohm R."/>
            <person name="Sun H."/>
            <person name="Tunlid A."/>
            <person name="Henrissat B."/>
            <person name="Grigoriev I.V."/>
            <person name="Hibbett D.S."/>
            <person name="Martin F."/>
        </authorList>
    </citation>
    <scope>NUCLEOTIDE SEQUENCE [LARGE SCALE GENOMIC DNA]</scope>
    <source>
        <strain evidence="1 2">FD-317 M1</strain>
    </source>
</reference>
<protein>
    <submittedName>
        <fullName evidence="1">Uncharacterized protein</fullName>
    </submittedName>
</protein>
<keyword evidence="2" id="KW-1185">Reference proteome</keyword>
<proteinExistence type="predicted"/>
<accession>A0A0D0BD91</accession>
<gene>
    <name evidence="1" type="ORF">GYMLUDRAFT_73163</name>
</gene>
<name>A0A0D0BD91_9AGAR</name>
<dbReference type="OrthoDB" id="2876013at2759"/>
<evidence type="ECO:0000313" key="1">
    <source>
        <dbReference type="EMBL" id="KIK61650.1"/>
    </source>
</evidence>
<dbReference type="HOGENOM" id="CLU_2146144_0_0_1"/>
<dbReference type="AlphaFoldDB" id="A0A0D0BD91"/>
<sequence>MKSITFPKFMSLLWFLSKYPPHPGRLAAMSTLIDLAAGKSYLARNDVRELGDFLTALCRSYLVPPPGGMFPDVFFVDFPDEGEQERRRLFDHIREETRRLQTTVYQWRTKKM</sequence>